<gene>
    <name evidence="2" type="ORF">METEAL_11290</name>
</gene>
<dbReference type="KEGG" id="msil:METEAL_11290"/>
<reference evidence="3" key="1">
    <citation type="journal article" date="2023" name="Int. J. Syst. Evol. Microbiol.">
        <title>Mesoterricola silvestris gen. nov., sp. nov., Mesoterricola sediminis sp. nov., Geothrix oryzae sp. nov., Geothrix edaphica sp. nov., Geothrix rubra sp. nov., and Geothrix limicola sp. nov., six novel members of Acidobacteriota isolated from soils.</title>
        <authorList>
            <person name="Itoh H."/>
            <person name="Sugisawa Y."/>
            <person name="Mise K."/>
            <person name="Xu Z."/>
            <person name="Kuniyasu M."/>
            <person name="Ushijima N."/>
            <person name="Kawano K."/>
            <person name="Kobayashi E."/>
            <person name="Shiratori Y."/>
            <person name="Masuda Y."/>
            <person name="Senoo K."/>
        </authorList>
    </citation>
    <scope>NUCLEOTIDE SEQUENCE [LARGE SCALE GENOMIC DNA]</scope>
    <source>
        <strain evidence="3">W79</strain>
    </source>
</reference>
<dbReference type="EMBL" id="AP027080">
    <property type="protein sequence ID" value="BDU71955.1"/>
    <property type="molecule type" value="Genomic_DNA"/>
</dbReference>
<accession>A0AA48GPU0</accession>
<dbReference type="Proteomes" id="UP001238179">
    <property type="component" value="Chromosome"/>
</dbReference>
<evidence type="ECO:0008006" key="4">
    <source>
        <dbReference type="Google" id="ProtNLM"/>
    </source>
</evidence>
<evidence type="ECO:0000313" key="3">
    <source>
        <dbReference type="Proteomes" id="UP001238179"/>
    </source>
</evidence>
<organism evidence="2 3">
    <name type="scientific">Mesoterricola silvestris</name>
    <dbReference type="NCBI Taxonomy" id="2927979"/>
    <lineage>
        <taxon>Bacteria</taxon>
        <taxon>Pseudomonadati</taxon>
        <taxon>Acidobacteriota</taxon>
        <taxon>Holophagae</taxon>
        <taxon>Holophagales</taxon>
        <taxon>Holophagaceae</taxon>
        <taxon>Mesoterricola</taxon>
    </lineage>
</organism>
<dbReference type="SUPFAM" id="SSF110296">
    <property type="entry name" value="Oligoxyloglucan reducing end-specific cellobiohydrolase"/>
    <property type="match status" value="1"/>
</dbReference>
<dbReference type="AlphaFoldDB" id="A0AA48GPU0"/>
<name>A0AA48GPU0_9BACT</name>
<evidence type="ECO:0000313" key="2">
    <source>
        <dbReference type="EMBL" id="BDU71955.1"/>
    </source>
</evidence>
<evidence type="ECO:0000256" key="1">
    <source>
        <dbReference type="SAM" id="MobiDB-lite"/>
    </source>
</evidence>
<feature type="region of interest" description="Disordered" evidence="1">
    <location>
        <begin position="36"/>
        <end position="64"/>
    </location>
</feature>
<protein>
    <recommendedName>
        <fullName evidence="4">Photosynthesis system II assembly factor Ycf48/Hcf136-like domain-containing protein</fullName>
    </recommendedName>
</protein>
<keyword evidence="3" id="KW-1185">Reference proteome</keyword>
<sequence>MDRSGFLKTFGMLAAGTVLARGESLKSLARRSLDEGGAASRPVQVPAATLEPGTHPPRYRGETGGRILVTTDAGATWQTHANLGPDIVVIDVLPTAKGTFAHLDYRGLPFRLKLSADGRSWISE</sequence>
<proteinExistence type="predicted"/>
<dbReference type="RefSeq" id="WP_316414857.1">
    <property type="nucleotide sequence ID" value="NZ_AP027080.1"/>
</dbReference>